<evidence type="ECO:0000313" key="5">
    <source>
        <dbReference type="EMBL" id="KAJ9594463.1"/>
    </source>
</evidence>
<feature type="compositionally biased region" description="Polar residues" evidence="3">
    <location>
        <begin position="30"/>
        <end position="45"/>
    </location>
</feature>
<dbReference type="InterPro" id="IPR000618">
    <property type="entry name" value="Insect_cuticle"/>
</dbReference>
<feature type="compositionally biased region" description="Basic and acidic residues" evidence="3">
    <location>
        <begin position="268"/>
        <end position="280"/>
    </location>
</feature>
<evidence type="ECO:0000256" key="4">
    <source>
        <dbReference type="SAM" id="SignalP"/>
    </source>
</evidence>
<feature type="compositionally biased region" description="Low complexity" evidence="3">
    <location>
        <begin position="59"/>
        <end position="73"/>
    </location>
</feature>
<accession>A0AAD8ELA7</accession>
<evidence type="ECO:0000256" key="1">
    <source>
        <dbReference type="ARBA" id="ARBA00022460"/>
    </source>
</evidence>
<sequence>NCQVTLLYVVAAVVACVIAEPPVDRSYLPPSQDTGVAFPSQPSSQYGVPSGGSNGFGNGNYPSSQYGVPSAGSSGFGGSPSTQYGAPSASGGFGGTPSSQYASSRFNGGGRNGGSSFGPFGRNGAPPSTQYGAPGASSGFGGFGGFSGTPSSQYGAPGFGRNGGSPSTQYGAPSANGFGGNGGSPSTQYGAPSANGFGGNGGSPSTQYGAPSANGFGRNGYASNGGYAQNGGYNYNGGGLGGQDDDLSEPANYEFSYEVNDPESGNDFGHEESRQGEEARGTYYVVLPDGRRQIVEYEANEEGYKPMIRYENEGGYPGSQVYMFVMNRMIIILVTAVVISVLAEPPTYLPPDLLMLVLHPPNMEICYLHPTGKMDCEPANYEFMYEVQDAESGNDFGHKESRQDDDTQGTYYVVLPDGRKQIIILIITTLALACVRAEPPPPGQEYQPAVPNSQLSNTYGSPSEFDRSRTPGNLYGVPSKEYGVPTDNSAQLDAFSAPSTSGSLGTISSQYNAPDISNSAIVHSSQGVSTRFSSVSSNQYSTPSRFTNSNSLSKQYILPSSSTRFLASNQFGGSRQFNNALSNQYHAPDTSNRFSSISTQYGAPASTRIISSTTQLDAARQPSQFGGVSSNSASSPTSFPSTQYDAPVQTTQFGSISSVPAQYRTPALSTKYISSSSSRPSSSSSISTQYGTPISSKLNSQNYLYAPVGGYTASRGSYIAQEGVSIEPANYQYSYEVQDAESGNQFGQEESRQDDTARGVYRVLLPDGRLQIVEYQADLEGYKPQIKYEGSGAGLFNFINK</sequence>
<dbReference type="GO" id="GO:0042302">
    <property type="term" value="F:structural constituent of cuticle"/>
    <property type="evidence" value="ECO:0007669"/>
    <property type="project" value="UniProtKB-UniRule"/>
</dbReference>
<dbReference type="Proteomes" id="UP001233999">
    <property type="component" value="Unassembled WGS sequence"/>
</dbReference>
<feature type="compositionally biased region" description="Gly residues" evidence="3">
    <location>
        <begin position="49"/>
        <end position="58"/>
    </location>
</feature>
<evidence type="ECO:0008006" key="7">
    <source>
        <dbReference type="Google" id="ProtNLM"/>
    </source>
</evidence>
<feature type="compositionally biased region" description="Polar residues" evidence="3">
    <location>
        <begin position="450"/>
        <end position="461"/>
    </location>
</feature>
<dbReference type="PANTHER" id="PTHR12236">
    <property type="entry name" value="STRUCTURAL CONTITUENT OF CUTICLE"/>
    <property type="match status" value="1"/>
</dbReference>
<feature type="signal peptide" evidence="4">
    <location>
        <begin position="1"/>
        <end position="19"/>
    </location>
</feature>
<dbReference type="PROSITE" id="PS00233">
    <property type="entry name" value="CHIT_BIND_RR_1"/>
    <property type="match status" value="2"/>
</dbReference>
<evidence type="ECO:0000256" key="2">
    <source>
        <dbReference type="PROSITE-ProRule" id="PRU00497"/>
    </source>
</evidence>
<dbReference type="GO" id="GO:0005615">
    <property type="term" value="C:extracellular space"/>
    <property type="evidence" value="ECO:0007669"/>
    <property type="project" value="TreeGrafter"/>
</dbReference>
<dbReference type="InterPro" id="IPR051217">
    <property type="entry name" value="Insect_Cuticle_Struc_Prot"/>
</dbReference>
<keyword evidence="6" id="KW-1185">Reference proteome</keyword>
<feature type="region of interest" description="Disordered" evidence="3">
    <location>
        <begin position="30"/>
        <end position="211"/>
    </location>
</feature>
<dbReference type="PROSITE" id="PS51155">
    <property type="entry name" value="CHIT_BIND_RR_2"/>
    <property type="match status" value="3"/>
</dbReference>
<dbReference type="AlphaFoldDB" id="A0AAD8ELA7"/>
<reference evidence="5" key="1">
    <citation type="journal article" date="2023" name="IScience">
        <title>Live-bearing cockroach genome reveals convergent evolutionary mechanisms linked to viviparity in insects and beyond.</title>
        <authorList>
            <person name="Fouks B."/>
            <person name="Harrison M.C."/>
            <person name="Mikhailova A.A."/>
            <person name="Marchal E."/>
            <person name="English S."/>
            <person name="Carruthers M."/>
            <person name="Jennings E.C."/>
            <person name="Chiamaka E.L."/>
            <person name="Frigard R.A."/>
            <person name="Pippel M."/>
            <person name="Attardo G.M."/>
            <person name="Benoit J.B."/>
            <person name="Bornberg-Bauer E."/>
            <person name="Tobe S.S."/>
        </authorList>
    </citation>
    <scope>NUCLEOTIDE SEQUENCE</scope>
    <source>
        <strain evidence="5">Stay&amp;Tobe</strain>
    </source>
</reference>
<keyword evidence="4" id="KW-0732">Signal</keyword>
<feature type="non-terminal residue" evidence="5">
    <location>
        <position position="801"/>
    </location>
</feature>
<reference evidence="5" key="2">
    <citation type="submission" date="2023-05" db="EMBL/GenBank/DDBJ databases">
        <authorList>
            <person name="Fouks B."/>
        </authorList>
    </citation>
    <scope>NUCLEOTIDE SEQUENCE</scope>
    <source>
        <strain evidence="5">Stay&amp;Tobe</strain>
        <tissue evidence="5">Testes</tissue>
    </source>
</reference>
<feature type="region of interest" description="Disordered" evidence="3">
    <location>
        <begin position="257"/>
        <end position="280"/>
    </location>
</feature>
<protein>
    <recommendedName>
        <fullName evidence="7">Pro-resilin</fullName>
    </recommendedName>
</protein>
<keyword evidence="1 2" id="KW-0193">Cuticle</keyword>
<dbReference type="InterPro" id="IPR031311">
    <property type="entry name" value="CHIT_BIND_RR_consensus"/>
</dbReference>
<dbReference type="PANTHER" id="PTHR12236:SF98">
    <property type="entry name" value="CUTICULAR PROTEIN 56F"/>
    <property type="match status" value="1"/>
</dbReference>
<dbReference type="Pfam" id="PF00379">
    <property type="entry name" value="Chitin_bind_4"/>
    <property type="match status" value="3"/>
</dbReference>
<feature type="compositionally biased region" description="Gly residues" evidence="3">
    <location>
        <begin position="138"/>
        <end position="147"/>
    </location>
</feature>
<dbReference type="EMBL" id="JASPKZ010003044">
    <property type="protein sequence ID" value="KAJ9594463.1"/>
    <property type="molecule type" value="Genomic_DNA"/>
</dbReference>
<feature type="region of interest" description="Disordered" evidence="3">
    <location>
        <begin position="614"/>
        <end position="645"/>
    </location>
</feature>
<comment type="caution">
    <text evidence="5">The sequence shown here is derived from an EMBL/GenBank/DDBJ whole genome shotgun (WGS) entry which is preliminary data.</text>
</comment>
<feature type="region of interest" description="Disordered" evidence="3">
    <location>
        <begin position="439"/>
        <end position="477"/>
    </location>
</feature>
<name>A0AAD8ELA7_DIPPU</name>
<proteinExistence type="predicted"/>
<feature type="compositionally biased region" description="Gly residues" evidence="3">
    <location>
        <begin position="107"/>
        <end position="116"/>
    </location>
</feature>
<gene>
    <name evidence="5" type="ORF">L9F63_014075</name>
</gene>
<feature type="chain" id="PRO_5041990909" description="Pro-resilin" evidence="4">
    <location>
        <begin position="20"/>
        <end position="801"/>
    </location>
</feature>
<organism evidence="5 6">
    <name type="scientific">Diploptera punctata</name>
    <name type="common">Pacific beetle cockroach</name>
    <dbReference type="NCBI Taxonomy" id="6984"/>
    <lineage>
        <taxon>Eukaryota</taxon>
        <taxon>Metazoa</taxon>
        <taxon>Ecdysozoa</taxon>
        <taxon>Arthropoda</taxon>
        <taxon>Hexapoda</taxon>
        <taxon>Insecta</taxon>
        <taxon>Pterygota</taxon>
        <taxon>Neoptera</taxon>
        <taxon>Polyneoptera</taxon>
        <taxon>Dictyoptera</taxon>
        <taxon>Blattodea</taxon>
        <taxon>Blaberoidea</taxon>
        <taxon>Blaberidae</taxon>
        <taxon>Diplopterinae</taxon>
        <taxon>Diploptera</taxon>
    </lineage>
</organism>
<feature type="compositionally biased region" description="Low complexity" evidence="3">
    <location>
        <begin position="623"/>
        <end position="643"/>
    </location>
</feature>
<evidence type="ECO:0000313" key="6">
    <source>
        <dbReference type="Proteomes" id="UP001233999"/>
    </source>
</evidence>
<dbReference type="GO" id="GO:0031012">
    <property type="term" value="C:extracellular matrix"/>
    <property type="evidence" value="ECO:0007669"/>
    <property type="project" value="TreeGrafter"/>
</dbReference>
<feature type="non-terminal residue" evidence="5">
    <location>
        <position position="1"/>
    </location>
</feature>
<evidence type="ECO:0000256" key="3">
    <source>
        <dbReference type="SAM" id="MobiDB-lite"/>
    </source>
</evidence>